<evidence type="ECO:0000313" key="3">
    <source>
        <dbReference type="Proteomes" id="UP000184395"/>
    </source>
</evidence>
<feature type="domain" description="Transposase IS701-like DDE" evidence="1">
    <location>
        <begin position="1"/>
        <end position="206"/>
    </location>
</feature>
<name>A0A1M6XQ67_9BURK</name>
<dbReference type="EMBL" id="FRAB01000058">
    <property type="protein sequence ID" value="SHL08086.1"/>
    <property type="molecule type" value="Genomic_DNA"/>
</dbReference>
<dbReference type="Proteomes" id="UP000184395">
    <property type="component" value="Unassembled WGS sequence"/>
</dbReference>
<gene>
    <name evidence="2" type="ORF">SAMN05192548_105823</name>
</gene>
<dbReference type="NCBIfam" id="NF033540">
    <property type="entry name" value="transpos_IS701"/>
    <property type="match status" value="1"/>
</dbReference>
<protein>
    <submittedName>
        <fullName evidence="2">SRSO17 transposase</fullName>
    </submittedName>
</protein>
<accession>A0A1M6XQ67</accession>
<reference evidence="2 3" key="1">
    <citation type="submission" date="2016-11" db="EMBL/GenBank/DDBJ databases">
        <authorList>
            <person name="Jaros S."/>
            <person name="Januszkiewicz K."/>
            <person name="Wedrychowicz H."/>
        </authorList>
    </citation>
    <scope>NUCLEOTIDE SEQUENCE [LARGE SCALE GENOMIC DNA]</scope>
    <source>
        <strain evidence="2 3">LMG 20594</strain>
    </source>
</reference>
<evidence type="ECO:0000313" key="2">
    <source>
        <dbReference type="EMBL" id="SHL08086.1"/>
    </source>
</evidence>
<dbReference type="InterPro" id="IPR039365">
    <property type="entry name" value="IS701-like"/>
</dbReference>
<dbReference type="PANTHER" id="PTHR33627">
    <property type="entry name" value="TRANSPOSASE"/>
    <property type="match status" value="1"/>
</dbReference>
<dbReference type="InterPro" id="IPR038721">
    <property type="entry name" value="IS701-like_DDE_dom"/>
</dbReference>
<organism evidence="2 3">
    <name type="scientific">Paraburkholderia terricola</name>
    <dbReference type="NCBI Taxonomy" id="169427"/>
    <lineage>
        <taxon>Bacteria</taxon>
        <taxon>Pseudomonadati</taxon>
        <taxon>Pseudomonadota</taxon>
        <taxon>Betaproteobacteria</taxon>
        <taxon>Burkholderiales</taxon>
        <taxon>Burkholderiaceae</taxon>
        <taxon>Paraburkholderia</taxon>
    </lineage>
</organism>
<dbReference type="PANTHER" id="PTHR33627:SF1">
    <property type="entry name" value="TRANSPOSASE"/>
    <property type="match status" value="1"/>
</dbReference>
<dbReference type="Pfam" id="PF13546">
    <property type="entry name" value="DDE_5"/>
    <property type="match status" value="1"/>
</dbReference>
<dbReference type="AlphaFoldDB" id="A0A1M6XQ67"/>
<sequence>MLPVKRKSVEPMAAHLSPDRVRSEHQRLHHFVADAPWSDDLVLDAVRSYVLERISRRAGSPEALIIDDTGFPKKGKHSVGVARQYCGQLGKQDNCQVAVSISLANEHFSLPVRYQLYLPQSWADDPQRRKHAKVPEALEFVTKPMLALQLLENLGEVESLPELVLADAGYGASTEFREQLTAMGFTYMVGVTGTVSLQSQALAPLQAKELAMQLPSRRFRTVTWREGTHCALSSRFAAVRVHCASRAARPGEASAEQWLFIEWPTAEVEPTRYFLSTLPADTPIKELVRLAKLRWRIERDYQELKQELGLGHFEGRSWRGFHHHATLCIAAYGFLVTERLVVQKNSSSSVTRRGVFLTQRLPAPGRPCVSSDTWRIQSQRCDWSLLPRYLLALNGARAAAGKPSSC</sequence>
<dbReference type="InterPro" id="IPR012337">
    <property type="entry name" value="RNaseH-like_sf"/>
</dbReference>
<dbReference type="SUPFAM" id="SSF53098">
    <property type="entry name" value="Ribonuclease H-like"/>
    <property type="match status" value="1"/>
</dbReference>
<proteinExistence type="predicted"/>
<evidence type="ECO:0000259" key="1">
    <source>
        <dbReference type="Pfam" id="PF13546"/>
    </source>
</evidence>
<dbReference type="STRING" id="169427.SAMN05192548_105823"/>